<proteinExistence type="predicted"/>
<gene>
    <name evidence="1" type="ORF">PF002_g22244</name>
</gene>
<comment type="caution">
    <text evidence="1">The sequence shown here is derived from an EMBL/GenBank/DDBJ whole genome shotgun (WGS) entry which is preliminary data.</text>
</comment>
<name>A0A6A3XH56_9STRA</name>
<organism evidence="1 2">
    <name type="scientific">Phytophthora fragariae</name>
    <dbReference type="NCBI Taxonomy" id="53985"/>
    <lineage>
        <taxon>Eukaryota</taxon>
        <taxon>Sar</taxon>
        <taxon>Stramenopiles</taxon>
        <taxon>Oomycota</taxon>
        <taxon>Peronosporomycetes</taxon>
        <taxon>Peronosporales</taxon>
        <taxon>Peronosporaceae</taxon>
        <taxon>Phytophthora</taxon>
    </lineage>
</organism>
<evidence type="ECO:0000313" key="1">
    <source>
        <dbReference type="EMBL" id="KAE9199106.1"/>
    </source>
</evidence>
<protein>
    <submittedName>
        <fullName evidence="1">Uncharacterized protein</fullName>
    </submittedName>
</protein>
<dbReference type="Proteomes" id="UP000440367">
    <property type="component" value="Unassembled WGS sequence"/>
</dbReference>
<accession>A0A6A3XH56</accession>
<dbReference type="AlphaFoldDB" id="A0A6A3XH56"/>
<dbReference type="EMBL" id="QXGD01001787">
    <property type="protein sequence ID" value="KAE9199106.1"/>
    <property type="molecule type" value="Genomic_DNA"/>
</dbReference>
<reference evidence="1 2" key="1">
    <citation type="submission" date="2018-08" db="EMBL/GenBank/DDBJ databases">
        <title>Genomic investigation of the strawberry pathogen Phytophthora fragariae indicates pathogenicity is determined by transcriptional variation in three key races.</title>
        <authorList>
            <person name="Adams T.M."/>
            <person name="Armitage A.D."/>
            <person name="Sobczyk M.K."/>
            <person name="Bates H.J."/>
            <person name="Dunwell J.M."/>
            <person name="Nellist C.F."/>
            <person name="Harrison R.J."/>
        </authorList>
    </citation>
    <scope>NUCLEOTIDE SEQUENCE [LARGE SCALE GENOMIC DNA]</scope>
    <source>
        <strain evidence="1 2">BC-1</strain>
    </source>
</reference>
<evidence type="ECO:0000313" key="2">
    <source>
        <dbReference type="Proteomes" id="UP000440367"/>
    </source>
</evidence>
<sequence>MGCLQDPGGTCSRLFPRAQGVSRAANGFESDSDSEHEHGVRAASGCRVTPACWRHRRSAGQHQVWPLRTTTLQANATLGVRAASGSERQRLVVALPPRIPLGAPLCTSLFPPSPRVEQASRTHSFTPVQLHLQLLPTGLETPATTPSLNSLFRGKQATGNGSVAVTATVAGSTASRQLFQQQQRQ</sequence>